<feature type="compositionally biased region" description="Acidic residues" evidence="1">
    <location>
        <begin position="7"/>
        <end position="17"/>
    </location>
</feature>
<evidence type="ECO:0000256" key="2">
    <source>
        <dbReference type="SAM" id="Phobius"/>
    </source>
</evidence>
<keyword evidence="2" id="KW-1133">Transmembrane helix</keyword>
<dbReference type="OrthoDB" id="170744at2157"/>
<dbReference type="AlphaFoldDB" id="A0A1I6GZD2"/>
<accession>A0A1I6GZD2</accession>
<feature type="region of interest" description="Disordered" evidence="1">
    <location>
        <begin position="109"/>
        <end position="148"/>
    </location>
</feature>
<protein>
    <recommendedName>
        <fullName evidence="3">DUF7322 domain-containing protein</fullName>
    </recommendedName>
</protein>
<dbReference type="InterPro" id="IPR055746">
    <property type="entry name" value="DUF7322"/>
</dbReference>
<name>A0A1I6GZD2_9EURY</name>
<feature type="domain" description="DUF7322" evidence="3">
    <location>
        <begin position="45"/>
        <end position="105"/>
    </location>
</feature>
<evidence type="ECO:0000256" key="1">
    <source>
        <dbReference type="SAM" id="MobiDB-lite"/>
    </source>
</evidence>
<evidence type="ECO:0000259" key="3">
    <source>
        <dbReference type="Pfam" id="PF24008"/>
    </source>
</evidence>
<feature type="transmembrane region" description="Helical" evidence="2">
    <location>
        <begin position="54"/>
        <end position="76"/>
    </location>
</feature>
<sequence>MSREFDDWPDEPDEENPEDRWGDPERDLVNVPAVELPSSEPTEVTDVDEELQRAFWATVVLVNVAVAGISLGAMLLYFRGQLLVGGGAMLVGALAFARAYYFYREFQKSNDGDSADEDGDRNDDSDDADSNDDSDDADSNDDSDEDDD</sequence>
<reference evidence="5" key="1">
    <citation type="submission" date="2016-10" db="EMBL/GenBank/DDBJ databases">
        <authorList>
            <person name="Varghese N."/>
            <person name="Submissions S."/>
        </authorList>
    </citation>
    <scope>NUCLEOTIDE SEQUENCE [LARGE SCALE GENOMIC DNA]</scope>
    <source>
        <strain evidence="5">CGMCC 1.8711</strain>
    </source>
</reference>
<dbReference type="EMBL" id="FOYS01000002">
    <property type="protein sequence ID" value="SFR47401.1"/>
    <property type="molecule type" value="Genomic_DNA"/>
</dbReference>
<evidence type="ECO:0000313" key="5">
    <source>
        <dbReference type="Proteomes" id="UP000243250"/>
    </source>
</evidence>
<feature type="transmembrane region" description="Helical" evidence="2">
    <location>
        <begin position="82"/>
        <end position="101"/>
    </location>
</feature>
<gene>
    <name evidence="4" type="ORF">SAMN04488124_1726</name>
</gene>
<feature type="region of interest" description="Disordered" evidence="1">
    <location>
        <begin position="1"/>
        <end position="27"/>
    </location>
</feature>
<keyword evidence="2" id="KW-0472">Membrane</keyword>
<keyword evidence="5" id="KW-1185">Reference proteome</keyword>
<dbReference type="RefSeq" id="WP_175501429.1">
    <property type="nucleotide sequence ID" value="NZ_FOYS01000002.1"/>
</dbReference>
<organism evidence="4 5">
    <name type="scientific">Halogeometricum limi</name>
    <dbReference type="NCBI Taxonomy" id="555875"/>
    <lineage>
        <taxon>Archaea</taxon>
        <taxon>Methanobacteriati</taxon>
        <taxon>Methanobacteriota</taxon>
        <taxon>Stenosarchaea group</taxon>
        <taxon>Halobacteria</taxon>
        <taxon>Halobacteriales</taxon>
        <taxon>Haloferacaceae</taxon>
        <taxon>Halogeometricum</taxon>
    </lineage>
</organism>
<evidence type="ECO:0000313" key="4">
    <source>
        <dbReference type="EMBL" id="SFR47401.1"/>
    </source>
</evidence>
<feature type="compositionally biased region" description="Acidic residues" evidence="1">
    <location>
        <begin position="113"/>
        <end position="148"/>
    </location>
</feature>
<keyword evidence="2" id="KW-0812">Transmembrane</keyword>
<dbReference type="STRING" id="555875.SAMN04488124_1726"/>
<dbReference type="Proteomes" id="UP000243250">
    <property type="component" value="Unassembled WGS sequence"/>
</dbReference>
<dbReference type="Pfam" id="PF24008">
    <property type="entry name" value="DUF7322"/>
    <property type="match status" value="1"/>
</dbReference>
<feature type="compositionally biased region" description="Basic and acidic residues" evidence="1">
    <location>
        <begin position="18"/>
        <end position="27"/>
    </location>
</feature>
<proteinExistence type="predicted"/>